<feature type="compositionally biased region" description="Basic and acidic residues" evidence="1">
    <location>
        <begin position="1"/>
        <end position="11"/>
    </location>
</feature>
<name>A0A1F5WGP8_9BACT</name>
<evidence type="ECO:0000313" key="2">
    <source>
        <dbReference type="EMBL" id="OGF74813.1"/>
    </source>
</evidence>
<organism evidence="2 3">
    <name type="scientific">Candidatus Giovannonibacteria bacterium RIFCSPHIGHO2_02_FULL_46_20</name>
    <dbReference type="NCBI Taxonomy" id="1798338"/>
    <lineage>
        <taxon>Bacteria</taxon>
        <taxon>Candidatus Giovannoniibacteriota</taxon>
    </lineage>
</organism>
<sequence length="167" mass="19378">MEQTPEIKTKTSIDNNGNEVKEEENNLWKYRGVFNPKSHGLIEEQIFRKVDGHLFRTVYNETNVPTEQTEEDKDGTVLDRTKFIYDRNGAFKEVRRFNQRDELIGFDDLQGENTVLTEHPLWKAIQEAIKRGILQSNGPVEGIDALAYAKTKQILEDDFFQSAVEKQ</sequence>
<feature type="region of interest" description="Disordered" evidence="1">
    <location>
        <begin position="1"/>
        <end position="20"/>
    </location>
</feature>
<protein>
    <submittedName>
        <fullName evidence="2">Uncharacterized protein</fullName>
    </submittedName>
</protein>
<evidence type="ECO:0000313" key="3">
    <source>
        <dbReference type="Proteomes" id="UP000178406"/>
    </source>
</evidence>
<gene>
    <name evidence="2" type="ORF">A3J56_02525</name>
</gene>
<comment type="caution">
    <text evidence="2">The sequence shown here is derived from an EMBL/GenBank/DDBJ whole genome shotgun (WGS) entry which is preliminary data.</text>
</comment>
<dbReference type="Proteomes" id="UP000178406">
    <property type="component" value="Unassembled WGS sequence"/>
</dbReference>
<proteinExistence type="predicted"/>
<dbReference type="EMBL" id="MFHQ01000003">
    <property type="protein sequence ID" value="OGF74813.1"/>
    <property type="molecule type" value="Genomic_DNA"/>
</dbReference>
<accession>A0A1F5WGP8</accession>
<evidence type="ECO:0000256" key="1">
    <source>
        <dbReference type="SAM" id="MobiDB-lite"/>
    </source>
</evidence>
<dbReference type="STRING" id="1798338.A3J56_02525"/>
<dbReference type="AlphaFoldDB" id="A0A1F5WGP8"/>
<reference evidence="2 3" key="1">
    <citation type="journal article" date="2016" name="Nat. Commun.">
        <title>Thousands of microbial genomes shed light on interconnected biogeochemical processes in an aquifer system.</title>
        <authorList>
            <person name="Anantharaman K."/>
            <person name="Brown C.T."/>
            <person name="Hug L.A."/>
            <person name="Sharon I."/>
            <person name="Castelle C.J."/>
            <person name="Probst A.J."/>
            <person name="Thomas B.C."/>
            <person name="Singh A."/>
            <person name="Wilkins M.J."/>
            <person name="Karaoz U."/>
            <person name="Brodie E.L."/>
            <person name="Williams K.H."/>
            <person name="Hubbard S.S."/>
            <person name="Banfield J.F."/>
        </authorList>
    </citation>
    <scope>NUCLEOTIDE SEQUENCE [LARGE SCALE GENOMIC DNA]</scope>
</reference>